<comment type="caution">
    <text evidence="2">Lacks conserved residue(s) required for the propagation of feature annotation.</text>
</comment>
<dbReference type="AlphaFoldDB" id="A0A833KZL2"/>
<feature type="compositionally biased region" description="Acidic residues" evidence="4">
    <location>
        <begin position="127"/>
        <end position="141"/>
    </location>
</feature>
<evidence type="ECO:0000256" key="2">
    <source>
        <dbReference type="HAMAP-Rule" id="MF_00984"/>
    </source>
</evidence>
<comment type="subunit">
    <text evidence="2">Homotetramer.</text>
</comment>
<dbReference type="CDD" id="cd04496">
    <property type="entry name" value="SSB_OBF"/>
    <property type="match status" value="1"/>
</dbReference>
<dbReference type="NCBIfam" id="TIGR00621">
    <property type="entry name" value="ssb"/>
    <property type="match status" value="1"/>
</dbReference>
<name>A0A833KZL2_UNCSA</name>
<evidence type="ECO:0000313" key="5">
    <source>
        <dbReference type="EMBL" id="KAF0132839.1"/>
    </source>
</evidence>
<dbReference type="InterPro" id="IPR011344">
    <property type="entry name" value="ssDNA-bd"/>
</dbReference>
<dbReference type="Proteomes" id="UP000488506">
    <property type="component" value="Unassembled WGS sequence"/>
</dbReference>
<evidence type="ECO:0000256" key="4">
    <source>
        <dbReference type="SAM" id="MobiDB-lite"/>
    </source>
</evidence>
<reference evidence="5 6" key="1">
    <citation type="submission" date="2019-12" db="EMBL/GenBank/DDBJ databases">
        <authorList>
            <person name="Wolfe R."/>
            <person name="Danczak R."/>
            <person name="Wilkins M."/>
        </authorList>
    </citation>
    <scope>NUCLEOTIDE SEQUENCE [LARGE SCALE GENOMIC DNA]</scope>
    <source>
        <strain evidence="5">X2_MaxBin.013</strain>
    </source>
</reference>
<dbReference type="Pfam" id="PF00436">
    <property type="entry name" value="SSB"/>
    <property type="match status" value="1"/>
</dbReference>
<comment type="caution">
    <text evidence="5">The sequence shown here is derived from an EMBL/GenBank/DDBJ whole genome shotgun (WGS) entry which is preliminary data.</text>
</comment>
<evidence type="ECO:0000256" key="1">
    <source>
        <dbReference type="ARBA" id="ARBA00023125"/>
    </source>
</evidence>
<dbReference type="GO" id="GO:0009295">
    <property type="term" value="C:nucleoid"/>
    <property type="evidence" value="ECO:0007669"/>
    <property type="project" value="TreeGrafter"/>
</dbReference>
<dbReference type="HAMAP" id="MF_00984">
    <property type="entry name" value="SSB"/>
    <property type="match status" value="1"/>
</dbReference>
<accession>A0A833KZL2</accession>
<feature type="region of interest" description="Disordered" evidence="4">
    <location>
        <begin position="113"/>
        <end position="141"/>
    </location>
</feature>
<dbReference type="PROSITE" id="PS50935">
    <property type="entry name" value="SSB"/>
    <property type="match status" value="1"/>
</dbReference>
<sequence length="141" mass="15670">MSFPKWKNQVASLNKIILVGTVAGEPEARLSVDGIAITKFKIEVNSYPGSAPSIIDVVAWRKLAETCGQYLKKNKVILVEGEIHVRSFEDQSGQRKWVTEVTANNMQMLDSKQPVPVNAEPGKNEEVFDDVEELPEGDLPF</sequence>
<dbReference type="SUPFAM" id="SSF50249">
    <property type="entry name" value="Nucleic acid-binding proteins"/>
    <property type="match status" value="1"/>
</dbReference>
<dbReference type="PANTHER" id="PTHR10302">
    <property type="entry name" value="SINGLE-STRANDED DNA-BINDING PROTEIN"/>
    <property type="match status" value="1"/>
</dbReference>
<evidence type="ECO:0000313" key="6">
    <source>
        <dbReference type="Proteomes" id="UP000488506"/>
    </source>
</evidence>
<dbReference type="GO" id="GO:0003697">
    <property type="term" value="F:single-stranded DNA binding"/>
    <property type="evidence" value="ECO:0007669"/>
    <property type="project" value="UniProtKB-UniRule"/>
</dbReference>
<dbReference type="InterPro" id="IPR012340">
    <property type="entry name" value="NA-bd_OB-fold"/>
</dbReference>
<protein>
    <recommendedName>
        <fullName evidence="2 3">Single-stranded DNA-binding protein</fullName>
        <shortName evidence="2">SSB</shortName>
    </recommendedName>
</protein>
<dbReference type="GO" id="GO:0006260">
    <property type="term" value="P:DNA replication"/>
    <property type="evidence" value="ECO:0007669"/>
    <property type="project" value="InterPro"/>
</dbReference>
<proteinExistence type="inferred from homology"/>
<dbReference type="Gene3D" id="2.40.50.140">
    <property type="entry name" value="Nucleic acid-binding proteins"/>
    <property type="match status" value="1"/>
</dbReference>
<evidence type="ECO:0000256" key="3">
    <source>
        <dbReference type="RuleBase" id="RU000524"/>
    </source>
</evidence>
<dbReference type="PANTHER" id="PTHR10302:SF27">
    <property type="entry name" value="SINGLE-STRANDED DNA-BINDING PROTEIN"/>
    <property type="match status" value="1"/>
</dbReference>
<keyword evidence="1 2" id="KW-0238">DNA-binding</keyword>
<organism evidence="5 6">
    <name type="scientific">Candidatus Saganbacteria bacterium</name>
    <dbReference type="NCBI Taxonomy" id="2575572"/>
    <lineage>
        <taxon>Bacteria</taxon>
        <taxon>Bacillati</taxon>
        <taxon>Saganbacteria</taxon>
    </lineage>
</organism>
<dbReference type="InterPro" id="IPR000424">
    <property type="entry name" value="Primosome_PriB/ssb"/>
</dbReference>
<gene>
    <name evidence="5" type="ORF">FD145_1544</name>
</gene>
<dbReference type="EMBL" id="WPAF01000041">
    <property type="protein sequence ID" value="KAF0132839.1"/>
    <property type="molecule type" value="Genomic_DNA"/>
</dbReference>